<keyword evidence="2" id="KW-0472">Membrane</keyword>
<gene>
    <name evidence="3" type="ORF">AFERRID_20680</name>
</gene>
<name>A0A2Z6IJF1_ACIFI</name>
<feature type="transmembrane region" description="Helical" evidence="2">
    <location>
        <begin position="99"/>
        <end position="121"/>
    </location>
</feature>
<feature type="transmembrane region" description="Helical" evidence="2">
    <location>
        <begin position="35"/>
        <end position="56"/>
    </location>
</feature>
<evidence type="ECO:0000313" key="4">
    <source>
        <dbReference type="Proteomes" id="UP000280188"/>
    </source>
</evidence>
<dbReference type="GO" id="GO:0043682">
    <property type="term" value="F:P-type divalent copper transporter activity"/>
    <property type="evidence" value="ECO:0007669"/>
    <property type="project" value="TreeGrafter"/>
</dbReference>
<proteinExistence type="predicted"/>
<feature type="transmembrane region" description="Helical" evidence="2">
    <location>
        <begin position="68"/>
        <end position="87"/>
    </location>
</feature>
<dbReference type="PANTHER" id="PTHR43520:SF8">
    <property type="entry name" value="P-TYPE CU(+) TRANSPORTER"/>
    <property type="match status" value="1"/>
</dbReference>
<keyword evidence="4" id="KW-1185">Reference proteome</keyword>
<evidence type="ECO:0000313" key="3">
    <source>
        <dbReference type="EMBL" id="BBF65850.1"/>
    </source>
</evidence>
<reference evidence="3 4" key="1">
    <citation type="journal article" date="2018" name="Microbiol. Resour. Announc.">
        <title>Complete Genome Sequence of Acidithiobacillus ferridurans JCM 18981.</title>
        <authorList>
            <person name="Miyauchi T."/>
            <person name="Kouzuma A."/>
            <person name="Abe T."/>
            <person name="Watanabe K."/>
        </authorList>
    </citation>
    <scope>NUCLEOTIDE SEQUENCE [LARGE SCALE GENOMIC DNA]</scope>
    <source>
        <strain evidence="4">ATCC 33020 / DSM 29468 / JCM 18981 / 11Fe</strain>
    </source>
</reference>
<dbReference type="PANTHER" id="PTHR43520">
    <property type="entry name" value="ATP7, ISOFORM B"/>
    <property type="match status" value="1"/>
</dbReference>
<keyword evidence="1" id="KW-1278">Translocase</keyword>
<organism evidence="3 4">
    <name type="scientific">Acidithiobacillus ferridurans</name>
    <dbReference type="NCBI Taxonomy" id="1232575"/>
    <lineage>
        <taxon>Bacteria</taxon>
        <taxon>Pseudomonadati</taxon>
        <taxon>Pseudomonadota</taxon>
        <taxon>Acidithiobacillia</taxon>
        <taxon>Acidithiobacillales</taxon>
        <taxon>Acidithiobacillaceae</taxon>
        <taxon>Acidithiobacillus</taxon>
    </lineage>
</organism>
<dbReference type="GO" id="GO:0055070">
    <property type="term" value="P:copper ion homeostasis"/>
    <property type="evidence" value="ECO:0007669"/>
    <property type="project" value="TreeGrafter"/>
</dbReference>
<keyword evidence="2" id="KW-1133">Transmembrane helix</keyword>
<dbReference type="GO" id="GO:0016020">
    <property type="term" value="C:membrane"/>
    <property type="evidence" value="ECO:0007669"/>
    <property type="project" value="TreeGrafter"/>
</dbReference>
<evidence type="ECO:0000256" key="2">
    <source>
        <dbReference type="SAM" id="Phobius"/>
    </source>
</evidence>
<dbReference type="GO" id="GO:0005507">
    <property type="term" value="F:copper ion binding"/>
    <property type="evidence" value="ECO:0007669"/>
    <property type="project" value="TreeGrafter"/>
</dbReference>
<dbReference type="KEGG" id="afj:AFERRID_20680"/>
<dbReference type="EMBL" id="AP018795">
    <property type="protein sequence ID" value="BBF65850.1"/>
    <property type="molecule type" value="Genomic_DNA"/>
</dbReference>
<protein>
    <submittedName>
        <fullName evidence="3">Copper-exporting P-type ATPase B</fullName>
    </submittedName>
</protein>
<dbReference type="AlphaFoldDB" id="A0A2Z6IJF1"/>
<accession>A0A2Z6IJF1</accession>
<dbReference type="Proteomes" id="UP000280188">
    <property type="component" value="Chromosome"/>
</dbReference>
<feature type="transmembrane region" description="Helical" evidence="2">
    <location>
        <begin position="127"/>
        <end position="145"/>
    </location>
</feature>
<evidence type="ECO:0000256" key="1">
    <source>
        <dbReference type="ARBA" id="ARBA00022967"/>
    </source>
</evidence>
<sequence>MDHSGHQEHGMGNAHPGAHGGHNHGAMIADFRRRFWVSLALTIPILLLSPLIQRLLGLEAALAFTGSSYVLFALSSGVYFYGGWPFLKGLFAELETRKPAMMTLIALAISVAYFYSSAVVFGVQGEVFFWELATLIDVMLLGHWIEMKSVLGLLAHWKNWCK</sequence>
<keyword evidence="2" id="KW-0812">Transmembrane</keyword>